<protein>
    <submittedName>
        <fullName evidence="2">Uncharacterized protein</fullName>
    </submittedName>
</protein>
<evidence type="ECO:0000313" key="3">
    <source>
        <dbReference type="Proteomes" id="UP001200034"/>
    </source>
</evidence>
<evidence type="ECO:0000313" key="2">
    <source>
        <dbReference type="EMBL" id="KAH8370291.1"/>
    </source>
</evidence>
<comment type="caution">
    <text evidence="2">The sequence shown here is derived from an EMBL/GenBank/DDBJ whole genome shotgun (WGS) entry which is preliminary data.</text>
</comment>
<feature type="region of interest" description="Disordered" evidence="1">
    <location>
        <begin position="156"/>
        <end position="282"/>
    </location>
</feature>
<keyword evidence="3" id="KW-1185">Reference proteome</keyword>
<name>A0AAD4JZ24_9MUSC</name>
<feature type="compositionally biased region" description="Low complexity" evidence="1">
    <location>
        <begin position="187"/>
        <end position="218"/>
    </location>
</feature>
<accession>A0AAD4JZ24</accession>
<sequence>MAGEKSINLLWNCAKELTTETHAERLLKSYYTNTCRKLAKHNIQLPDDCVGSARMCKRCGNQWADGYYELQLHPQRLANNAKRRRLIARLDVDKVKEKGTREKGKLSIGARKRAKWLKKRMASNIAVDCSLCGHNTMLPLEKPKKRCKAAETITTKTTPTQVASKKKKKKNKNQDVNAGLKLPAPPSQTQQQKAPTAQKTAPTRIATATTTTPAGQSNKQKKKPKSKAAQSKSTAAAVSSALKVQSKTQKQNALLQLAAQLKSHASKTASKSPQDRLQALLR</sequence>
<dbReference type="EMBL" id="JAJJHW010002585">
    <property type="protein sequence ID" value="KAH8370291.1"/>
    <property type="molecule type" value="Genomic_DNA"/>
</dbReference>
<reference evidence="2" key="1">
    <citation type="journal article" date="2021" name="Mol. Ecol. Resour.">
        <title>Phylogenomic analyses of the genus Drosophila reveals genomic signals of climate adaptation.</title>
        <authorList>
            <person name="Li F."/>
            <person name="Rane R.V."/>
            <person name="Luria V."/>
            <person name="Xiong Z."/>
            <person name="Chen J."/>
            <person name="Li Z."/>
            <person name="Catullo R.A."/>
            <person name="Griffin P.C."/>
            <person name="Schiffer M."/>
            <person name="Pearce S."/>
            <person name="Lee S.F."/>
            <person name="McElroy K."/>
            <person name="Stocker A."/>
            <person name="Shirriffs J."/>
            <person name="Cockerell F."/>
            <person name="Coppin C."/>
            <person name="Sgro C.M."/>
            <person name="Karger A."/>
            <person name="Cain J.W."/>
            <person name="Weber J.A."/>
            <person name="Santpere G."/>
            <person name="Kirschner M.W."/>
            <person name="Hoffmann A.A."/>
            <person name="Oakeshott J.G."/>
            <person name="Zhang G."/>
        </authorList>
    </citation>
    <scope>NUCLEOTIDE SEQUENCE</scope>
    <source>
        <strain evidence="2">BGI-SZ-2011g</strain>
    </source>
</reference>
<organism evidence="2 3">
    <name type="scientific">Drosophila rubida</name>
    <dbReference type="NCBI Taxonomy" id="30044"/>
    <lineage>
        <taxon>Eukaryota</taxon>
        <taxon>Metazoa</taxon>
        <taxon>Ecdysozoa</taxon>
        <taxon>Arthropoda</taxon>
        <taxon>Hexapoda</taxon>
        <taxon>Insecta</taxon>
        <taxon>Pterygota</taxon>
        <taxon>Neoptera</taxon>
        <taxon>Endopterygota</taxon>
        <taxon>Diptera</taxon>
        <taxon>Brachycera</taxon>
        <taxon>Muscomorpha</taxon>
        <taxon>Ephydroidea</taxon>
        <taxon>Drosophilidae</taxon>
        <taxon>Drosophila</taxon>
    </lineage>
</organism>
<dbReference type="AlphaFoldDB" id="A0AAD4JZ24"/>
<dbReference type="Proteomes" id="UP001200034">
    <property type="component" value="Unassembled WGS sequence"/>
</dbReference>
<gene>
    <name evidence="2" type="ORF">KR093_002967</name>
</gene>
<evidence type="ECO:0000256" key="1">
    <source>
        <dbReference type="SAM" id="MobiDB-lite"/>
    </source>
</evidence>
<proteinExistence type="predicted"/>
<feature type="compositionally biased region" description="Low complexity" evidence="1">
    <location>
        <begin position="227"/>
        <end position="262"/>
    </location>
</feature>